<dbReference type="RefSeq" id="WP_050726880.1">
    <property type="nucleotide sequence ID" value="NZ_CP012332.1"/>
</dbReference>
<dbReference type="InterPro" id="IPR000073">
    <property type="entry name" value="AB_hydrolase_1"/>
</dbReference>
<dbReference type="PATRIC" id="fig|1391653.3.peg.3284"/>
<dbReference type="InterPro" id="IPR050471">
    <property type="entry name" value="AB_hydrolase"/>
</dbReference>
<dbReference type="OrthoDB" id="9785408at2"/>
<organism evidence="3 4">
    <name type="scientific">Vulgatibacter incomptus</name>
    <dbReference type="NCBI Taxonomy" id="1391653"/>
    <lineage>
        <taxon>Bacteria</taxon>
        <taxon>Pseudomonadati</taxon>
        <taxon>Myxococcota</taxon>
        <taxon>Myxococcia</taxon>
        <taxon>Myxococcales</taxon>
        <taxon>Cystobacterineae</taxon>
        <taxon>Vulgatibacteraceae</taxon>
        <taxon>Vulgatibacter</taxon>
    </lineage>
</organism>
<feature type="domain" description="AB hydrolase-1" evidence="2">
    <location>
        <begin position="22"/>
        <end position="253"/>
    </location>
</feature>
<dbReference type="FunFam" id="3.40.50.1820:FF:000205">
    <property type="entry name" value="Non-haem bromoperoxidase BPO-A2"/>
    <property type="match status" value="1"/>
</dbReference>
<dbReference type="GO" id="GO:0004601">
    <property type="term" value="F:peroxidase activity"/>
    <property type="evidence" value="ECO:0007669"/>
    <property type="project" value="UniProtKB-KW"/>
</dbReference>
<dbReference type="Gene3D" id="3.40.50.1820">
    <property type="entry name" value="alpha/beta hydrolase"/>
    <property type="match status" value="1"/>
</dbReference>
<accession>A0A0K1PH84</accession>
<dbReference type="EMBL" id="CP012332">
    <property type="protein sequence ID" value="AKU92756.1"/>
    <property type="molecule type" value="Genomic_DNA"/>
</dbReference>
<dbReference type="AlphaFoldDB" id="A0A0K1PH84"/>
<dbReference type="PRINTS" id="PR00111">
    <property type="entry name" value="ABHYDROLASE"/>
</dbReference>
<name>A0A0K1PH84_9BACT</name>
<dbReference type="PANTHER" id="PTHR43433">
    <property type="entry name" value="HYDROLASE, ALPHA/BETA FOLD FAMILY PROTEIN"/>
    <property type="match status" value="1"/>
</dbReference>
<keyword evidence="3" id="KW-0575">Peroxidase</keyword>
<dbReference type="STRING" id="1391653.AKJ08_3143"/>
<evidence type="ECO:0000259" key="2">
    <source>
        <dbReference type="Pfam" id="PF00561"/>
    </source>
</evidence>
<sequence length="289" mass="31727">MSTFTASDGTRIFYKDWGSGRPIVLSHGWPLSSDAWDAQIVFLLERGFRVVAHDRRGHGRSDQPSEGNDMDTWADDLAELVDELDLRDIVIVGHSTGGGEVTRYIGRHGTSRVARAVLLGAIPPLMLKTDANPGGLPMSAFDKIREGMRRNRSQYFKDLAVPFYGYNRKGAQISQGTIDQFWRLGMQAGMKAAYECVAQFSETDFTEDLKRFDFPTLIAHGDADQIVPIGAAALRSSKIVEGATLKVYPGAPHGLATTMADEFNDDLLAFIEDRPVARAEAGTEAPPLH</sequence>
<evidence type="ECO:0000313" key="3">
    <source>
        <dbReference type="EMBL" id="AKU92756.1"/>
    </source>
</evidence>
<protein>
    <submittedName>
        <fullName evidence="3">Non-heme chloroperoxidase</fullName>
    </submittedName>
</protein>
<comment type="similarity">
    <text evidence="1">Belongs to the AB hydrolase superfamily. Bacterial non-heme haloperoxidase / perhydrolase family.</text>
</comment>
<dbReference type="Pfam" id="PF00561">
    <property type="entry name" value="Abhydrolase_1"/>
    <property type="match status" value="1"/>
</dbReference>
<keyword evidence="4" id="KW-1185">Reference proteome</keyword>
<gene>
    <name evidence="3" type="ORF">AKJ08_3143</name>
</gene>
<evidence type="ECO:0000256" key="1">
    <source>
        <dbReference type="ARBA" id="ARBA00038128"/>
    </source>
</evidence>
<proteinExistence type="inferred from homology"/>
<dbReference type="SUPFAM" id="SSF53474">
    <property type="entry name" value="alpha/beta-Hydrolases"/>
    <property type="match status" value="1"/>
</dbReference>
<reference evidence="3 4" key="1">
    <citation type="submission" date="2015-08" db="EMBL/GenBank/DDBJ databases">
        <authorList>
            <person name="Babu N.S."/>
            <person name="Beckwith C.J."/>
            <person name="Beseler K.G."/>
            <person name="Brison A."/>
            <person name="Carone J.V."/>
            <person name="Caskin T.P."/>
            <person name="Diamond M."/>
            <person name="Durham M.E."/>
            <person name="Foxe J.M."/>
            <person name="Go M."/>
            <person name="Henderson B.A."/>
            <person name="Jones I.B."/>
            <person name="McGettigan J.A."/>
            <person name="Micheletti S.J."/>
            <person name="Nasrallah M.E."/>
            <person name="Ortiz D."/>
            <person name="Piller C.R."/>
            <person name="Privatt S.R."/>
            <person name="Schneider S.L."/>
            <person name="Sharp S."/>
            <person name="Smith T.C."/>
            <person name="Stanton J.D."/>
            <person name="Ullery H.E."/>
            <person name="Wilson R.J."/>
            <person name="Serrano M.G."/>
            <person name="Buck G."/>
            <person name="Lee V."/>
            <person name="Wang Y."/>
            <person name="Carvalho R."/>
            <person name="Voegtly L."/>
            <person name="Shi R."/>
            <person name="Duckworth R."/>
            <person name="Johnson A."/>
            <person name="Loviza R."/>
            <person name="Walstead R."/>
            <person name="Shah Z."/>
            <person name="Kiflezghi M."/>
            <person name="Wade K."/>
            <person name="Ball S.L."/>
            <person name="Bradley K.W."/>
            <person name="Asai D.J."/>
            <person name="Bowman C.A."/>
            <person name="Russell D.A."/>
            <person name="Pope W.H."/>
            <person name="Jacobs-Sera D."/>
            <person name="Hendrix R.W."/>
            <person name="Hatfull G.F."/>
        </authorList>
    </citation>
    <scope>NUCLEOTIDE SEQUENCE [LARGE SCALE GENOMIC DNA]</scope>
    <source>
        <strain evidence="3 4">DSM 27710</strain>
    </source>
</reference>
<dbReference type="KEGG" id="vin:AKJ08_3143"/>
<keyword evidence="3" id="KW-0560">Oxidoreductase</keyword>
<evidence type="ECO:0000313" key="4">
    <source>
        <dbReference type="Proteomes" id="UP000055590"/>
    </source>
</evidence>
<dbReference type="Proteomes" id="UP000055590">
    <property type="component" value="Chromosome"/>
</dbReference>
<dbReference type="PANTHER" id="PTHR43433:SF3">
    <property type="entry name" value="NON-HEME CHLOROPEROXIDASE"/>
    <property type="match status" value="1"/>
</dbReference>
<dbReference type="InterPro" id="IPR029058">
    <property type="entry name" value="AB_hydrolase_fold"/>
</dbReference>